<keyword evidence="1" id="KW-0472">Membrane</keyword>
<evidence type="ECO:0000256" key="1">
    <source>
        <dbReference type="SAM" id="Phobius"/>
    </source>
</evidence>
<gene>
    <name evidence="2" type="ORF">DARMORV10_C07P07740.1</name>
</gene>
<name>A0A816LU71_BRANA</name>
<dbReference type="EMBL" id="HG994371">
    <property type="protein sequence ID" value="CAF1955695.1"/>
    <property type="molecule type" value="Genomic_DNA"/>
</dbReference>
<keyword evidence="1" id="KW-0812">Transmembrane</keyword>
<organism evidence="2">
    <name type="scientific">Brassica napus</name>
    <name type="common">Rape</name>
    <dbReference type="NCBI Taxonomy" id="3708"/>
    <lineage>
        <taxon>Eukaryota</taxon>
        <taxon>Viridiplantae</taxon>
        <taxon>Streptophyta</taxon>
        <taxon>Embryophyta</taxon>
        <taxon>Tracheophyta</taxon>
        <taxon>Spermatophyta</taxon>
        <taxon>Magnoliopsida</taxon>
        <taxon>eudicotyledons</taxon>
        <taxon>Gunneridae</taxon>
        <taxon>Pentapetalae</taxon>
        <taxon>rosids</taxon>
        <taxon>malvids</taxon>
        <taxon>Brassicales</taxon>
        <taxon>Brassicaceae</taxon>
        <taxon>Brassiceae</taxon>
        <taxon>Brassica</taxon>
    </lineage>
</organism>
<proteinExistence type="predicted"/>
<protein>
    <submittedName>
        <fullName evidence="2">(rape) hypothetical protein</fullName>
    </submittedName>
</protein>
<dbReference type="Proteomes" id="UP001295469">
    <property type="component" value="Chromosome C07"/>
</dbReference>
<dbReference type="AlphaFoldDB" id="A0A816LU71"/>
<feature type="non-terminal residue" evidence="2">
    <location>
        <position position="1"/>
    </location>
</feature>
<sequence length="69" mass="8081">VDFICSFRRFESCRCLNTTDIHLLRRTAKKGVLFSIGVICYLLHLVFTGRVEIHNIVNLRNDVERLLEC</sequence>
<feature type="transmembrane region" description="Helical" evidence="1">
    <location>
        <begin position="32"/>
        <end position="51"/>
    </location>
</feature>
<evidence type="ECO:0000313" key="2">
    <source>
        <dbReference type="EMBL" id="CAF1955695.1"/>
    </source>
</evidence>
<reference evidence="2" key="1">
    <citation type="submission" date="2021-01" db="EMBL/GenBank/DDBJ databases">
        <authorList>
            <consortium name="Genoscope - CEA"/>
            <person name="William W."/>
        </authorList>
    </citation>
    <scope>NUCLEOTIDE SEQUENCE</scope>
</reference>
<accession>A0A816LU71</accession>
<keyword evidence="1" id="KW-1133">Transmembrane helix</keyword>